<reference evidence="1" key="2">
    <citation type="journal article" date="2023" name="Syst. Appl. Microbiol.">
        <title>Govania unica gen. nov., sp. nov., a rare biosphere bacterium that represents a novel family in the class Alphaproteobacteria.</title>
        <authorList>
            <person name="Vandamme P."/>
            <person name="Peeters C."/>
            <person name="Hettiarachchi A."/>
            <person name="Cnockaert M."/>
            <person name="Carlier A."/>
        </authorList>
    </citation>
    <scope>NUCLEOTIDE SEQUENCE</scope>
    <source>
        <strain evidence="1">LMG 31809</strain>
    </source>
</reference>
<comment type="caution">
    <text evidence="1">The sequence shown here is derived from an EMBL/GenBank/DDBJ whole genome shotgun (WGS) entry which is preliminary data.</text>
</comment>
<organism evidence="1 2">
    <name type="scientific">Govanella unica</name>
    <dbReference type="NCBI Taxonomy" id="2975056"/>
    <lineage>
        <taxon>Bacteria</taxon>
        <taxon>Pseudomonadati</taxon>
        <taxon>Pseudomonadota</taxon>
        <taxon>Alphaproteobacteria</taxon>
        <taxon>Emcibacterales</taxon>
        <taxon>Govanellaceae</taxon>
        <taxon>Govanella</taxon>
    </lineage>
</organism>
<dbReference type="Gene3D" id="3.90.550.10">
    <property type="entry name" value="Spore Coat Polysaccharide Biosynthesis Protein SpsA, Chain A"/>
    <property type="match status" value="1"/>
</dbReference>
<dbReference type="EMBL" id="JANWOI010000004">
    <property type="protein sequence ID" value="MDA5194711.1"/>
    <property type="molecule type" value="Genomic_DNA"/>
</dbReference>
<dbReference type="InterPro" id="IPR029044">
    <property type="entry name" value="Nucleotide-diphossugar_trans"/>
</dbReference>
<accession>A0A9X3TZN9</accession>
<gene>
    <name evidence="1" type="primary">pseF</name>
    <name evidence="1" type="ORF">NYP16_12185</name>
</gene>
<dbReference type="GO" id="GO:0008781">
    <property type="term" value="F:N-acylneuraminate cytidylyltransferase activity"/>
    <property type="evidence" value="ECO:0007669"/>
    <property type="project" value="TreeGrafter"/>
</dbReference>
<name>A0A9X3TZN9_9PROT</name>
<dbReference type="InterPro" id="IPR020039">
    <property type="entry name" value="PseF"/>
</dbReference>
<evidence type="ECO:0000313" key="2">
    <source>
        <dbReference type="Proteomes" id="UP001141619"/>
    </source>
</evidence>
<dbReference type="AlphaFoldDB" id="A0A9X3TZN9"/>
<protein>
    <submittedName>
        <fullName evidence="1">Pseudaminic acid cytidylyltransferase</fullName>
        <ecNumber evidence="1">2.7.7.81</ecNumber>
    </submittedName>
</protein>
<dbReference type="PANTHER" id="PTHR21485:SF6">
    <property type="entry name" value="N-ACYLNEURAMINATE CYTIDYLYLTRANSFERASE-RELATED"/>
    <property type="match status" value="1"/>
</dbReference>
<evidence type="ECO:0000313" key="1">
    <source>
        <dbReference type="EMBL" id="MDA5194711.1"/>
    </source>
</evidence>
<dbReference type="CDD" id="cd02513">
    <property type="entry name" value="CMP-NeuAc_Synthase"/>
    <property type="match status" value="1"/>
</dbReference>
<dbReference type="Proteomes" id="UP001141619">
    <property type="component" value="Unassembled WGS sequence"/>
</dbReference>
<dbReference type="SUPFAM" id="SSF53448">
    <property type="entry name" value="Nucleotide-diphospho-sugar transferases"/>
    <property type="match status" value="1"/>
</dbReference>
<dbReference type="InterPro" id="IPR003329">
    <property type="entry name" value="Cytidylyl_trans"/>
</dbReference>
<dbReference type="InterPro" id="IPR050793">
    <property type="entry name" value="CMP-NeuNAc_synthase"/>
</dbReference>
<dbReference type="PANTHER" id="PTHR21485">
    <property type="entry name" value="HAD SUPERFAMILY MEMBERS CMAS AND KDSC"/>
    <property type="match status" value="1"/>
</dbReference>
<dbReference type="NCBIfam" id="TIGR03584">
    <property type="entry name" value="PseF"/>
    <property type="match status" value="1"/>
</dbReference>
<keyword evidence="1" id="KW-0548">Nucleotidyltransferase</keyword>
<proteinExistence type="predicted"/>
<keyword evidence="2" id="KW-1185">Reference proteome</keyword>
<keyword evidence="1" id="KW-0808">Transferase</keyword>
<sequence>MKIAIIPARGGSKRIPGKNVKIFAGRPVIAYSIAAAHATGLFDHVIVSTDDEEIAAIARDHGAEVPFIRPPELSGDHMGTTPVTQHAIRWFQTAGADVSYSCTLYATAPFIRAADVVAAFEILESSGASYSFPVTSFPFPIQRAVRLDDGGRVAMFHPEHRLTRSQDLEPAYHDAGQFYWGRAAAYLADEPVIGAGAVPLVIPRWRVQDIDTPEDWRRAELMYEALK</sequence>
<dbReference type="RefSeq" id="WP_274944416.1">
    <property type="nucleotide sequence ID" value="NZ_JANWOI010000004.1"/>
</dbReference>
<dbReference type="Pfam" id="PF02348">
    <property type="entry name" value="CTP_transf_3"/>
    <property type="match status" value="1"/>
</dbReference>
<dbReference type="EC" id="2.7.7.81" evidence="1"/>
<reference evidence="1" key="1">
    <citation type="submission" date="2022-08" db="EMBL/GenBank/DDBJ databases">
        <authorList>
            <person name="Vandamme P."/>
            <person name="Hettiarachchi A."/>
            <person name="Peeters C."/>
            <person name="Cnockaert M."/>
            <person name="Carlier A."/>
        </authorList>
    </citation>
    <scope>NUCLEOTIDE SEQUENCE</scope>
    <source>
        <strain evidence="1">LMG 31809</strain>
    </source>
</reference>